<dbReference type="PIRSF" id="PIRSF000847">
    <property type="entry name" value="Phos_ph_gly_syn"/>
    <property type="match status" value="1"/>
</dbReference>
<evidence type="ECO:0000313" key="15">
    <source>
        <dbReference type="Proteomes" id="UP000013963"/>
    </source>
</evidence>
<evidence type="ECO:0000256" key="1">
    <source>
        <dbReference type="ARBA" id="ARBA00004141"/>
    </source>
</evidence>
<dbReference type="GO" id="GO:0016020">
    <property type="term" value="C:membrane"/>
    <property type="evidence" value="ECO:0007669"/>
    <property type="project" value="UniProtKB-SubCell"/>
</dbReference>
<dbReference type="OrthoDB" id="9796672at2"/>
<feature type="transmembrane region" description="Helical" evidence="13">
    <location>
        <begin position="96"/>
        <end position="120"/>
    </location>
</feature>
<dbReference type="HOGENOM" id="CLU_051314_2_3_14"/>
<gene>
    <name evidence="14" type="primary">pgsA</name>
    <name evidence="14" type="ORF">SSYRP_v1c05090</name>
</gene>
<dbReference type="PANTHER" id="PTHR14269:SF62">
    <property type="entry name" value="CDP-DIACYLGLYCEROL--GLYCEROL-3-PHOSPHATE 3-PHOSPHATIDYLTRANSFERASE 1, CHLOROPLASTIC"/>
    <property type="match status" value="1"/>
</dbReference>
<keyword evidence="7" id="KW-0443">Lipid metabolism</keyword>
<dbReference type="eggNOG" id="COG0558">
    <property type="taxonomic scope" value="Bacteria"/>
</dbReference>
<dbReference type="InterPro" id="IPR004570">
    <property type="entry name" value="Phosphatidylglycerol_P_synth"/>
</dbReference>
<dbReference type="EMBL" id="CP005078">
    <property type="protein sequence ID" value="AGM26101.1"/>
    <property type="molecule type" value="Genomic_DNA"/>
</dbReference>
<evidence type="ECO:0000256" key="8">
    <source>
        <dbReference type="ARBA" id="ARBA00023136"/>
    </source>
</evidence>
<dbReference type="AlphaFoldDB" id="R4ULI5"/>
<reference evidence="14 15" key="1">
    <citation type="journal article" date="2013" name="Genome Biol. Evol.">
        <title>Complete genomes of two dipteran-associated spiroplasmas provided insights into the origin, dynamics, and impacts of viral invasion in spiroplasma.</title>
        <authorList>
            <person name="Ku C."/>
            <person name="Lo W.S."/>
            <person name="Chen L.L."/>
            <person name="Kuo C.H."/>
        </authorList>
    </citation>
    <scope>NUCLEOTIDE SEQUENCE [LARGE SCALE GENOMIC DNA]</scope>
    <source>
        <strain evidence="14">EA-1</strain>
    </source>
</reference>
<evidence type="ECO:0000313" key="14">
    <source>
        <dbReference type="EMBL" id="AGM26101.1"/>
    </source>
</evidence>
<dbReference type="NCBIfam" id="TIGR00560">
    <property type="entry name" value="pgsA"/>
    <property type="match status" value="1"/>
</dbReference>
<evidence type="ECO:0000256" key="3">
    <source>
        <dbReference type="ARBA" id="ARBA00022516"/>
    </source>
</evidence>
<dbReference type="InterPro" id="IPR050324">
    <property type="entry name" value="CDP-alcohol_PTase-I"/>
</dbReference>
<dbReference type="STRING" id="1276229.SSYRP_v1c05090"/>
<comment type="similarity">
    <text evidence="2 12">Belongs to the CDP-alcohol phosphatidyltransferase class-I family.</text>
</comment>
<feature type="transmembrane region" description="Helical" evidence="13">
    <location>
        <begin position="188"/>
        <end position="209"/>
    </location>
</feature>
<keyword evidence="6 13" id="KW-1133">Transmembrane helix</keyword>
<dbReference type="InterPro" id="IPR048254">
    <property type="entry name" value="CDP_ALCOHOL_P_TRANSF_CS"/>
</dbReference>
<name>R4ULI5_9MOLU</name>
<evidence type="ECO:0000256" key="13">
    <source>
        <dbReference type="SAM" id="Phobius"/>
    </source>
</evidence>
<dbReference type="Proteomes" id="UP000013963">
    <property type="component" value="Chromosome"/>
</dbReference>
<evidence type="ECO:0000256" key="5">
    <source>
        <dbReference type="ARBA" id="ARBA00022692"/>
    </source>
</evidence>
<organism evidence="14 15">
    <name type="scientific">Spiroplasma syrphidicola EA-1</name>
    <dbReference type="NCBI Taxonomy" id="1276229"/>
    <lineage>
        <taxon>Bacteria</taxon>
        <taxon>Bacillati</taxon>
        <taxon>Mycoplasmatota</taxon>
        <taxon>Mollicutes</taxon>
        <taxon>Entomoplasmatales</taxon>
        <taxon>Spiroplasmataceae</taxon>
        <taxon>Spiroplasma</taxon>
    </lineage>
</organism>
<evidence type="ECO:0000256" key="7">
    <source>
        <dbReference type="ARBA" id="ARBA00023098"/>
    </source>
</evidence>
<dbReference type="GO" id="GO:0008444">
    <property type="term" value="F:CDP-diacylglycerol-glycerol-3-phosphate 3-phosphatidyltransferase activity"/>
    <property type="evidence" value="ECO:0007669"/>
    <property type="project" value="UniProtKB-UniRule"/>
</dbReference>
<feature type="transmembrane region" description="Helical" evidence="13">
    <location>
        <begin position="53"/>
        <end position="75"/>
    </location>
</feature>
<keyword evidence="9" id="KW-0594">Phospholipid biosynthesis</keyword>
<dbReference type="Gene3D" id="1.20.120.1760">
    <property type="match status" value="1"/>
</dbReference>
<dbReference type="EC" id="2.7.8.5" evidence="11"/>
<dbReference type="Pfam" id="PF01066">
    <property type="entry name" value="CDP-OH_P_transf"/>
    <property type="match status" value="1"/>
</dbReference>
<keyword evidence="4 12" id="KW-0808">Transferase</keyword>
<evidence type="ECO:0000256" key="12">
    <source>
        <dbReference type="RuleBase" id="RU003750"/>
    </source>
</evidence>
<keyword evidence="15" id="KW-1185">Reference proteome</keyword>
<comment type="subcellular location">
    <subcellularLocation>
        <location evidence="1">Membrane</location>
        <topology evidence="1">Multi-pass membrane protein</topology>
    </subcellularLocation>
</comment>
<accession>R4ULI5</accession>
<evidence type="ECO:0000256" key="9">
    <source>
        <dbReference type="ARBA" id="ARBA00023209"/>
    </source>
</evidence>
<proteinExistence type="inferred from homology"/>
<evidence type="ECO:0000256" key="2">
    <source>
        <dbReference type="ARBA" id="ARBA00010441"/>
    </source>
</evidence>
<keyword evidence="3" id="KW-0444">Lipid biosynthesis</keyword>
<dbReference type="GO" id="GO:0046474">
    <property type="term" value="P:glycerophospholipid biosynthetic process"/>
    <property type="evidence" value="ECO:0007669"/>
    <property type="project" value="TreeGrafter"/>
</dbReference>
<dbReference type="PATRIC" id="fig|1276229.3.peg.504"/>
<evidence type="ECO:0000256" key="4">
    <source>
        <dbReference type="ARBA" id="ARBA00022679"/>
    </source>
</evidence>
<evidence type="ECO:0000256" key="11">
    <source>
        <dbReference type="NCBIfam" id="TIGR00560"/>
    </source>
</evidence>
<dbReference type="RefSeq" id="WP_016340747.1">
    <property type="nucleotide sequence ID" value="NC_021284.1"/>
</dbReference>
<dbReference type="KEGG" id="ssyr:SSYRP_v1c05090"/>
<keyword evidence="10" id="KW-1208">Phospholipid metabolism</keyword>
<dbReference type="InterPro" id="IPR000462">
    <property type="entry name" value="CDP-OH_P_trans"/>
</dbReference>
<evidence type="ECO:0000256" key="6">
    <source>
        <dbReference type="ARBA" id="ARBA00022989"/>
    </source>
</evidence>
<keyword evidence="5 13" id="KW-0812">Transmembrane</keyword>
<evidence type="ECO:0000256" key="10">
    <source>
        <dbReference type="ARBA" id="ARBA00023264"/>
    </source>
</evidence>
<dbReference type="PROSITE" id="PS00379">
    <property type="entry name" value="CDP_ALCOHOL_P_TRANSF"/>
    <property type="match status" value="1"/>
</dbReference>
<keyword evidence="8 13" id="KW-0472">Membrane</keyword>
<dbReference type="PANTHER" id="PTHR14269">
    <property type="entry name" value="CDP-DIACYLGLYCEROL--GLYCEROL-3-PHOSPHATE 3-PHOSPHATIDYLTRANSFERASE-RELATED"/>
    <property type="match status" value="1"/>
</dbReference>
<sequence length="233" mass="26553">MNWANRITLIRLFLVPVIIVLMLLYPFSNALYAGWTDAIVIKVNDTVTYTLPYAYLVAGIIFIIASLTDFLDGYIARHYNQVTTFGKFFDSIADKLLTNTVLIVFACANILPVWIVVVLLGRDLIIDVVRQILASKKVVMAANWWGKVKAAVEMLGMSMLFFVGFQMFNGQIHGNGQWDEFGWINQVIMIPMYLATLLSLYSAGNYIYLNRKMLFDFTVINNKPKLPEQKENN</sequence>
<protein>
    <recommendedName>
        <fullName evidence="11">CDP-diacylglycerol--glycerol-3-phosphate 3-phosphatidyltransferase</fullName>
        <ecNumber evidence="11">2.7.8.5</ecNumber>
    </recommendedName>
</protein>
<dbReference type="InterPro" id="IPR043130">
    <property type="entry name" value="CDP-OH_PTrfase_TM_dom"/>
</dbReference>
<feature type="transmembrane region" description="Helical" evidence="13">
    <location>
        <begin position="12"/>
        <end position="33"/>
    </location>
</feature>
<feature type="transmembrane region" description="Helical" evidence="13">
    <location>
        <begin position="150"/>
        <end position="168"/>
    </location>
</feature>